<dbReference type="InterPro" id="IPR027417">
    <property type="entry name" value="P-loop_NTPase"/>
</dbReference>
<dbReference type="RefSeq" id="WP_310054185.1">
    <property type="nucleotide sequence ID" value="NZ_JAVDVW010000002.1"/>
</dbReference>
<dbReference type="EMBL" id="JAVDVW010000002">
    <property type="protein sequence ID" value="MDR7099777.1"/>
    <property type="molecule type" value="Genomic_DNA"/>
</dbReference>
<evidence type="ECO:0000313" key="1">
    <source>
        <dbReference type="EMBL" id="MDR7099777.1"/>
    </source>
</evidence>
<dbReference type="SUPFAM" id="SSF52540">
    <property type="entry name" value="P-loop containing nucleoside triphosphate hydrolases"/>
    <property type="match status" value="1"/>
</dbReference>
<dbReference type="Gene3D" id="3.40.50.300">
    <property type="entry name" value="P-loop containing nucleotide triphosphate hydrolases"/>
    <property type="match status" value="1"/>
</dbReference>
<organism evidence="1 2">
    <name type="scientific">Agrilutibacter niabensis</name>
    <dbReference type="NCBI Taxonomy" id="380628"/>
    <lineage>
        <taxon>Bacteria</taxon>
        <taxon>Pseudomonadati</taxon>
        <taxon>Pseudomonadota</taxon>
        <taxon>Gammaproteobacteria</taxon>
        <taxon>Lysobacterales</taxon>
        <taxon>Lysobacteraceae</taxon>
        <taxon>Agrilutibacter</taxon>
    </lineage>
</organism>
<accession>A0ABU1VQM5</accession>
<gene>
    <name evidence="1" type="ORF">J2X04_002158</name>
</gene>
<keyword evidence="2" id="KW-1185">Reference proteome</keyword>
<proteinExistence type="predicted"/>
<comment type="caution">
    <text evidence="1">The sequence shown here is derived from an EMBL/GenBank/DDBJ whole genome shotgun (WGS) entry which is preliminary data.</text>
</comment>
<reference evidence="1 2" key="1">
    <citation type="submission" date="2023-07" db="EMBL/GenBank/DDBJ databases">
        <title>Sorghum-associated microbial communities from plants grown in Nebraska, USA.</title>
        <authorList>
            <person name="Schachtman D."/>
        </authorList>
    </citation>
    <scope>NUCLEOTIDE SEQUENCE [LARGE SCALE GENOMIC DNA]</scope>
    <source>
        <strain evidence="1 2">BE187</strain>
    </source>
</reference>
<evidence type="ECO:0000313" key="2">
    <source>
        <dbReference type="Proteomes" id="UP001267878"/>
    </source>
</evidence>
<evidence type="ECO:0008006" key="3">
    <source>
        <dbReference type="Google" id="ProtNLM"/>
    </source>
</evidence>
<sequence>MTSLDNHPTISTDELCRSPEWFPADVDVAARRIQFLHLDPQRLERAPFLDTRLDVDWRAGHVCSYEAVALPPATRPAAWLWHTSFCGSTLLARMLHVAPHAVALKEPLVLRRLSDAAHAGSRIDEPLRVLLPLLSRPWHAEGRVLIKPTHAALNIARAVMAGDDRSRGIVLTSALEDFLISNVKKPPATLGKVPQLVERAMGATRLLKKLGPAAFEPPSTLAVVALQWAAQRELVSELLEAMGPERLRIIDWADLQDDITTSTLGCARWLDLGIPEAALRDSVAINASRHSKETEHHFDVATRRSEASRLAETFEPQIREAMAWAERHLLPAMSAGAIAVSGR</sequence>
<dbReference type="Proteomes" id="UP001267878">
    <property type="component" value="Unassembled WGS sequence"/>
</dbReference>
<name>A0ABU1VQM5_9GAMM</name>
<protein>
    <recommendedName>
        <fullName evidence="3">Sulfotransferase family protein</fullName>
    </recommendedName>
</protein>